<dbReference type="InterPro" id="IPR051317">
    <property type="entry name" value="Gfo/Idh/MocA_oxidoreduct"/>
</dbReference>
<comment type="caution">
    <text evidence="3">The sequence shown here is derived from an EMBL/GenBank/DDBJ whole genome shotgun (WGS) entry which is preliminary data.</text>
</comment>
<dbReference type="OMA" id="HIFDSFQ"/>
<dbReference type="EMBL" id="NCSJ02000088">
    <property type="protein sequence ID" value="RFU30915.1"/>
    <property type="molecule type" value="Genomic_DNA"/>
</dbReference>
<accession>A0A3E2HBZ0</accession>
<dbReference type="Proteomes" id="UP000258309">
    <property type="component" value="Unassembled WGS sequence"/>
</dbReference>
<feature type="domain" description="Gfo/Idh/MocA-like oxidoreductase N-terminal" evidence="1">
    <location>
        <begin position="21"/>
        <end position="140"/>
    </location>
</feature>
<dbReference type="InterPro" id="IPR055080">
    <property type="entry name" value="Gal80p-like_C"/>
</dbReference>
<evidence type="ECO:0000313" key="4">
    <source>
        <dbReference type="Proteomes" id="UP000258309"/>
    </source>
</evidence>
<feature type="non-terminal residue" evidence="3">
    <location>
        <position position="393"/>
    </location>
</feature>
<keyword evidence="4" id="KW-1185">Reference proteome</keyword>
<gene>
    <name evidence="3" type="ORF">B7463_g5430</name>
</gene>
<feature type="domain" description="Gal80p-like C-terminal" evidence="2">
    <location>
        <begin position="147"/>
        <end position="304"/>
    </location>
</feature>
<dbReference type="Pfam" id="PF01408">
    <property type="entry name" value="GFO_IDH_MocA"/>
    <property type="match status" value="1"/>
</dbReference>
<dbReference type="Gene3D" id="3.30.360.10">
    <property type="entry name" value="Dihydrodipicolinate Reductase, domain 2"/>
    <property type="match status" value="1"/>
</dbReference>
<dbReference type="OrthoDB" id="64915at2759"/>
<dbReference type="PANTHER" id="PTHR43708:SF1">
    <property type="entry name" value="GALACTOSE_LACTOSE METABOLISM REGULATORY PROTEIN GAL80"/>
    <property type="match status" value="1"/>
</dbReference>
<evidence type="ECO:0000259" key="1">
    <source>
        <dbReference type="Pfam" id="PF01408"/>
    </source>
</evidence>
<reference evidence="3 4" key="1">
    <citation type="submission" date="2018-05" db="EMBL/GenBank/DDBJ databases">
        <title>Draft genome sequence of Scytalidium lignicola DSM 105466, a ubiquitous saprotrophic fungus.</title>
        <authorList>
            <person name="Buettner E."/>
            <person name="Gebauer A.M."/>
            <person name="Hofrichter M."/>
            <person name="Liers C."/>
            <person name="Kellner H."/>
        </authorList>
    </citation>
    <scope>NUCLEOTIDE SEQUENCE [LARGE SCALE GENOMIC DNA]</scope>
    <source>
        <strain evidence="3 4">DSM 105466</strain>
    </source>
</reference>
<dbReference type="SUPFAM" id="SSF51735">
    <property type="entry name" value="NAD(P)-binding Rossmann-fold domains"/>
    <property type="match status" value="1"/>
</dbReference>
<name>A0A3E2HBZ0_SCYLI</name>
<sequence length="393" mass="43376">MSSSQKIRIGLIGLNAPYAGVITGSSWAAVAHLPYLKASSKYEVVALHNSSVERAQKAIEAYGLDPEKVKAYGTPEGLANDPNVELVVCSVRVDRHAGSVIPSIKAGKDVYVEWPLEANYHIAKELTELVKKHNVKSFVGLQGNFSPVVKKIKEVIANGDIGDVLSSIVIVKARGGPTISRPVDYFTDRKIGGNTFTIGFGHNIEYITAALGEVSSYRSLLVNQFPEVDIVDPVTHEIVEKSRKNDVPNQIAFEAVLESGAVLTFKLNTAPAISPGAKPQQERVQFPVLDWHIVGTKGELRIKSYDDWLLSGGSAKLVFEICKADDGEVVQLDLGQDEFEHLPLYSRNIARLYEAFAEGLDEKGEKKKWYPDFERALKRHKLLDQMYKENGFN</sequence>
<dbReference type="SUPFAM" id="SSF55347">
    <property type="entry name" value="Glyceraldehyde-3-phosphate dehydrogenase-like, C-terminal domain"/>
    <property type="match status" value="1"/>
</dbReference>
<protein>
    <submittedName>
        <fullName evidence="3">Uncharacterized protein</fullName>
    </submittedName>
</protein>
<dbReference type="AlphaFoldDB" id="A0A3E2HBZ0"/>
<feature type="non-terminal residue" evidence="3">
    <location>
        <position position="1"/>
    </location>
</feature>
<evidence type="ECO:0000313" key="3">
    <source>
        <dbReference type="EMBL" id="RFU30915.1"/>
    </source>
</evidence>
<organism evidence="3 4">
    <name type="scientific">Scytalidium lignicola</name>
    <name type="common">Hyphomycete</name>
    <dbReference type="NCBI Taxonomy" id="5539"/>
    <lineage>
        <taxon>Eukaryota</taxon>
        <taxon>Fungi</taxon>
        <taxon>Dikarya</taxon>
        <taxon>Ascomycota</taxon>
        <taxon>Pezizomycotina</taxon>
        <taxon>Leotiomycetes</taxon>
        <taxon>Leotiomycetes incertae sedis</taxon>
        <taxon>Scytalidium</taxon>
    </lineage>
</organism>
<dbReference type="GO" id="GO:0000166">
    <property type="term" value="F:nucleotide binding"/>
    <property type="evidence" value="ECO:0007669"/>
    <property type="project" value="InterPro"/>
</dbReference>
<dbReference type="Gene3D" id="3.40.50.720">
    <property type="entry name" value="NAD(P)-binding Rossmann-like Domain"/>
    <property type="match status" value="1"/>
</dbReference>
<evidence type="ECO:0000259" key="2">
    <source>
        <dbReference type="Pfam" id="PF22685"/>
    </source>
</evidence>
<dbReference type="InterPro" id="IPR036291">
    <property type="entry name" value="NAD(P)-bd_dom_sf"/>
</dbReference>
<proteinExistence type="predicted"/>
<dbReference type="Pfam" id="PF22685">
    <property type="entry name" value="Gal80p_C-like"/>
    <property type="match status" value="1"/>
</dbReference>
<dbReference type="STRING" id="5539.A0A3E2HBZ0"/>
<dbReference type="InterPro" id="IPR000683">
    <property type="entry name" value="Gfo/Idh/MocA-like_OxRdtase_N"/>
</dbReference>
<dbReference type="PANTHER" id="PTHR43708">
    <property type="entry name" value="CONSERVED EXPRESSED OXIDOREDUCTASE (EUROFUNG)"/>
    <property type="match status" value="1"/>
</dbReference>